<proteinExistence type="predicted"/>
<keyword evidence="1" id="KW-1133">Transmembrane helix</keyword>
<reference evidence="2 3" key="1">
    <citation type="submission" date="2021-07" db="EMBL/GenBank/DDBJ databases">
        <title>Clostridium weizhouense sp. nov., an anaerobic bacterium isolated from activated sludge of Petroleum wastewater.</title>
        <authorList>
            <person name="Li Q."/>
        </authorList>
    </citation>
    <scope>NUCLEOTIDE SEQUENCE [LARGE SCALE GENOMIC DNA]</scope>
    <source>
        <strain evidence="2 3">YB-6</strain>
    </source>
</reference>
<feature type="transmembrane region" description="Helical" evidence="1">
    <location>
        <begin position="16"/>
        <end position="34"/>
    </location>
</feature>
<gene>
    <name evidence="2" type="ORF">KYD98_06190</name>
</gene>
<keyword evidence="1" id="KW-0812">Transmembrane</keyword>
<sequence length="148" mass="16438">MVLIIIVLSLCKIKNIVIAIIYSFLVGTSVYMVHTYGDYVRFGKELAIEQNLTDTSETKALADKFLESETGTSGVCGYVKYVAKVGIITKSSKSHQVTKHEGADAWMEIGFDLLSYVAVSIGCIYYYMKDKKKEELDETANGALNQKN</sequence>
<organism evidence="2 3">
    <name type="scientific">Clostridium weizhouense</name>
    <dbReference type="NCBI Taxonomy" id="2859781"/>
    <lineage>
        <taxon>Bacteria</taxon>
        <taxon>Bacillati</taxon>
        <taxon>Bacillota</taxon>
        <taxon>Clostridia</taxon>
        <taxon>Eubacteriales</taxon>
        <taxon>Clostridiaceae</taxon>
        <taxon>Clostridium</taxon>
    </lineage>
</organism>
<feature type="transmembrane region" description="Helical" evidence="1">
    <location>
        <begin position="109"/>
        <end position="128"/>
    </location>
</feature>
<protein>
    <submittedName>
        <fullName evidence="2">Uncharacterized protein</fullName>
    </submittedName>
</protein>
<evidence type="ECO:0000256" key="1">
    <source>
        <dbReference type="SAM" id="Phobius"/>
    </source>
</evidence>
<keyword evidence="1" id="KW-0472">Membrane</keyword>
<comment type="caution">
    <text evidence="2">The sequence shown here is derived from an EMBL/GenBank/DDBJ whole genome shotgun (WGS) entry which is preliminary data.</text>
</comment>
<name>A0ABS7AMP4_9CLOT</name>
<dbReference type="EMBL" id="JAHXPT010000003">
    <property type="protein sequence ID" value="MBW6409676.1"/>
    <property type="molecule type" value="Genomic_DNA"/>
</dbReference>
<accession>A0ABS7AMP4</accession>
<evidence type="ECO:0000313" key="2">
    <source>
        <dbReference type="EMBL" id="MBW6409676.1"/>
    </source>
</evidence>
<keyword evidence="3" id="KW-1185">Reference proteome</keyword>
<dbReference type="Proteomes" id="UP001519921">
    <property type="component" value="Unassembled WGS sequence"/>
</dbReference>
<evidence type="ECO:0000313" key="3">
    <source>
        <dbReference type="Proteomes" id="UP001519921"/>
    </source>
</evidence>